<keyword evidence="2" id="KW-0812">Transmembrane</keyword>
<feature type="compositionally biased region" description="Low complexity" evidence="1">
    <location>
        <begin position="1"/>
        <end position="23"/>
    </location>
</feature>
<dbReference type="Proteomes" id="UP001154266">
    <property type="component" value="Unassembled WGS sequence"/>
</dbReference>
<protein>
    <submittedName>
        <fullName evidence="4">DUF4333 domain-containing protein</fullName>
    </submittedName>
</protein>
<dbReference type="InterPro" id="IPR025637">
    <property type="entry name" value="DUF4333"/>
</dbReference>
<comment type="caution">
    <text evidence="4">The sequence shown here is derived from an EMBL/GenBank/DDBJ whole genome shotgun (WGS) entry which is preliminary data.</text>
</comment>
<evidence type="ECO:0000313" key="5">
    <source>
        <dbReference type="Proteomes" id="UP001154266"/>
    </source>
</evidence>
<evidence type="ECO:0000256" key="2">
    <source>
        <dbReference type="SAM" id="Phobius"/>
    </source>
</evidence>
<accession>A0ABT6GJ22</accession>
<dbReference type="RefSeq" id="WP_278219340.1">
    <property type="nucleotide sequence ID" value="NZ_JAKZMO010000001.1"/>
</dbReference>
<keyword evidence="2" id="KW-1133">Transmembrane helix</keyword>
<reference evidence="4" key="1">
    <citation type="journal article" date="2023" name="Environ. Microbiol.">
        <title>The 2-methylpropene degradation pathway in Mycobacteriaceae family strains.</title>
        <authorList>
            <person name="Helbich S."/>
            <person name="Barrantes I."/>
            <person name="Dos Anjos Borges L.G."/>
            <person name="Pieper D.H."/>
            <person name="Vainshtein Y."/>
            <person name="Sohn K."/>
            <person name="Engesser K.H."/>
        </authorList>
    </citation>
    <scope>NUCLEOTIDE SEQUENCE</scope>
    <source>
        <strain evidence="4">IBE100</strain>
    </source>
</reference>
<sequence length="214" mass="22319">MTRPPEGGSGQPSGQPWWQRPGGAPQPGRPAAPPPQRPQYPPQRPQYPPPQRPQYPPPQYPPQQQPGWPPAARPTPQWTPAETPQYGQQPAAPQQPPPAKPQQSRLPMIAGAVAAVVVIGGAALIGGLWISGFLGGGTVLDVGAAEAGVTEILSNPINGYGANDVSAVQCNGGKNPKVEVGAGFSCDVTINGAKRTVQVVFQDDLGTYEVDGPR</sequence>
<keyword evidence="5" id="KW-1185">Reference proteome</keyword>
<name>A0ABT6GJ22_MYCGU</name>
<organism evidence="4 5">
    <name type="scientific">Mycolicibacterium gadium</name>
    <name type="common">Mycobacterium gadium</name>
    <dbReference type="NCBI Taxonomy" id="1794"/>
    <lineage>
        <taxon>Bacteria</taxon>
        <taxon>Bacillati</taxon>
        <taxon>Actinomycetota</taxon>
        <taxon>Actinomycetes</taxon>
        <taxon>Mycobacteriales</taxon>
        <taxon>Mycobacteriaceae</taxon>
        <taxon>Mycolicibacterium</taxon>
    </lineage>
</organism>
<proteinExistence type="predicted"/>
<evidence type="ECO:0000256" key="1">
    <source>
        <dbReference type="SAM" id="MobiDB-lite"/>
    </source>
</evidence>
<feature type="compositionally biased region" description="Pro residues" evidence="1">
    <location>
        <begin position="27"/>
        <end position="73"/>
    </location>
</feature>
<evidence type="ECO:0000259" key="3">
    <source>
        <dbReference type="Pfam" id="PF14230"/>
    </source>
</evidence>
<feature type="domain" description="DUF4333" evidence="3">
    <location>
        <begin position="124"/>
        <end position="205"/>
    </location>
</feature>
<feature type="transmembrane region" description="Helical" evidence="2">
    <location>
        <begin position="109"/>
        <end position="130"/>
    </location>
</feature>
<feature type="region of interest" description="Disordered" evidence="1">
    <location>
        <begin position="1"/>
        <end position="104"/>
    </location>
</feature>
<gene>
    <name evidence="4" type="ORF">MNO81_00345</name>
</gene>
<dbReference type="Pfam" id="PF14230">
    <property type="entry name" value="DUF4333"/>
    <property type="match status" value="1"/>
</dbReference>
<keyword evidence="2" id="KW-0472">Membrane</keyword>
<dbReference type="EMBL" id="JAKZMO010000001">
    <property type="protein sequence ID" value="MDG5481244.1"/>
    <property type="molecule type" value="Genomic_DNA"/>
</dbReference>
<evidence type="ECO:0000313" key="4">
    <source>
        <dbReference type="EMBL" id="MDG5481244.1"/>
    </source>
</evidence>